<evidence type="ECO:0000256" key="1">
    <source>
        <dbReference type="SAM" id="SignalP"/>
    </source>
</evidence>
<proteinExistence type="predicted"/>
<feature type="chain" id="PRO_5045279686" description="SH3b domain-containing protein" evidence="1">
    <location>
        <begin position="20"/>
        <end position="115"/>
    </location>
</feature>
<evidence type="ECO:0000313" key="3">
    <source>
        <dbReference type="EMBL" id="GAA3791616.1"/>
    </source>
</evidence>
<evidence type="ECO:0000313" key="4">
    <source>
        <dbReference type="Proteomes" id="UP001501624"/>
    </source>
</evidence>
<gene>
    <name evidence="3" type="ORF">GCM10022380_05290</name>
</gene>
<name>A0ABP7HDD1_9PSEU</name>
<dbReference type="InterPro" id="IPR003646">
    <property type="entry name" value="SH3-like_bac-type"/>
</dbReference>
<comment type="caution">
    <text evidence="3">The sequence shown here is derived from an EMBL/GenBank/DDBJ whole genome shotgun (WGS) entry which is preliminary data.</text>
</comment>
<keyword evidence="4" id="KW-1185">Reference proteome</keyword>
<dbReference type="Proteomes" id="UP001501624">
    <property type="component" value="Unassembled WGS sequence"/>
</dbReference>
<dbReference type="RefSeq" id="WP_237336648.1">
    <property type="nucleotide sequence ID" value="NZ_BAABCM010000001.1"/>
</dbReference>
<feature type="domain" description="SH3b" evidence="2">
    <location>
        <begin position="39"/>
        <end position="107"/>
    </location>
</feature>
<keyword evidence="1" id="KW-0732">Signal</keyword>
<organism evidence="3 4">
    <name type="scientific">Amycolatopsis tucumanensis</name>
    <dbReference type="NCBI Taxonomy" id="401106"/>
    <lineage>
        <taxon>Bacteria</taxon>
        <taxon>Bacillati</taxon>
        <taxon>Actinomycetota</taxon>
        <taxon>Actinomycetes</taxon>
        <taxon>Pseudonocardiales</taxon>
        <taxon>Pseudonocardiaceae</taxon>
        <taxon>Amycolatopsis</taxon>
    </lineage>
</organism>
<dbReference type="PROSITE" id="PS51781">
    <property type="entry name" value="SH3B"/>
    <property type="match status" value="1"/>
</dbReference>
<reference evidence="4" key="1">
    <citation type="journal article" date="2019" name="Int. J. Syst. Evol. Microbiol.">
        <title>The Global Catalogue of Microorganisms (GCM) 10K type strain sequencing project: providing services to taxonomists for standard genome sequencing and annotation.</title>
        <authorList>
            <consortium name="The Broad Institute Genomics Platform"/>
            <consortium name="The Broad Institute Genome Sequencing Center for Infectious Disease"/>
            <person name="Wu L."/>
            <person name="Ma J."/>
        </authorList>
    </citation>
    <scope>NUCLEOTIDE SEQUENCE [LARGE SCALE GENOMIC DNA]</scope>
    <source>
        <strain evidence="4">JCM 17017</strain>
    </source>
</reference>
<dbReference type="SMART" id="SM00287">
    <property type="entry name" value="SH3b"/>
    <property type="match status" value="1"/>
</dbReference>
<feature type="signal peptide" evidence="1">
    <location>
        <begin position="1"/>
        <end position="19"/>
    </location>
</feature>
<protein>
    <recommendedName>
        <fullName evidence="2">SH3b domain-containing protein</fullName>
    </recommendedName>
</protein>
<evidence type="ECO:0000259" key="2">
    <source>
        <dbReference type="PROSITE" id="PS51781"/>
    </source>
</evidence>
<dbReference type="Pfam" id="PF08239">
    <property type="entry name" value="SH3_3"/>
    <property type="match status" value="1"/>
</dbReference>
<sequence length="115" mass="11723">MATLLATSAVLGGAATATAAAPDHTSSDTTRIAACAARPGPAYVAGDRVNLRSGPGTGYRILGTYNCGQQVSLLCWATPGQHPGWWYLQIWGGPTGYMRADYVGNTGLGPGPCPA</sequence>
<dbReference type="EMBL" id="BAABCM010000001">
    <property type="protein sequence ID" value="GAA3791616.1"/>
    <property type="molecule type" value="Genomic_DNA"/>
</dbReference>
<dbReference type="Gene3D" id="2.30.30.40">
    <property type="entry name" value="SH3 Domains"/>
    <property type="match status" value="1"/>
</dbReference>
<accession>A0ABP7HDD1</accession>